<dbReference type="InterPro" id="IPR000792">
    <property type="entry name" value="Tscrpt_reg_LuxR_C"/>
</dbReference>
<dbReference type="PROSITE" id="PS50043">
    <property type="entry name" value="HTH_LUXR_2"/>
    <property type="match status" value="1"/>
</dbReference>
<dbReference type="Gene3D" id="1.25.40.10">
    <property type="entry name" value="Tetratricopeptide repeat domain"/>
    <property type="match status" value="1"/>
</dbReference>
<dbReference type="InterPro" id="IPR027417">
    <property type="entry name" value="P-loop_NTPase"/>
</dbReference>
<dbReference type="PANTHER" id="PTHR44688">
    <property type="entry name" value="DNA-BINDING TRANSCRIPTIONAL ACTIVATOR DEVR_DOSR"/>
    <property type="match status" value="1"/>
</dbReference>
<dbReference type="SUPFAM" id="SSF46894">
    <property type="entry name" value="C-terminal effector domain of the bipartite response regulators"/>
    <property type="match status" value="1"/>
</dbReference>
<dbReference type="GO" id="GO:0003677">
    <property type="term" value="F:DNA binding"/>
    <property type="evidence" value="ECO:0007669"/>
    <property type="project" value="UniProtKB-KW"/>
</dbReference>
<sequence length="903" mass="102513">MCTIPEPQVLITKFTIPPVRASLLHREHLIERLNQSQQVPLVLLSASAGFGKTTLLSAWASQRANSIAWLTLDEQDNDPTHFWIAVIAALRTRLPQVGEAAFALLHSLQPAALTTVLTVLLNDLAALSEGMTLILDDYHVIEEPTIHSSFVFLLDHLPGTLHVVLSSRVDPPIVLSRWRARGQMIEIRDNDLRLSEQETASFLRRTMGLHLEEEDAIKLWSRTEGWIASLQLAALSLSRNTDPSTSVKRFGGSHRFILDYVQEEILARQPPAIQQFLLQTAMLSQMNASLCQAVTGEQDSQELLEALERANLFLVPLDEERQWYRFHHLFREALFSRLLARQPRLVPLLHRRAAIWYEACGLLREATPHALESEDEALAADLIERFMDTESWRNEYHTLRRWLARLSREMLQARPGLSFMYALAMVFTSRRGPQTLSLVEEPLRWAEQGYRTANNQTGVGSVLSERALLIGFQGDYPRSIAYARQALSLLPKHDHQWRSHCLGLLGIEAFLAGQLAQARQLFQQSLVCYEISGSLPGMVAAIGLQGEVCFGQGELRQAAHYYHQALSLLDERQELIPLQLTVEAGTRDMFYEQRPLYGLASVFYEQNHLTEAQRYLNEALSREQFMWLHILTAGLLLQVRLRLACGEEQQAREHLSELAVAKQRPEIYREIHMCQAYLAFRAGDLVAVEQWTASYAQEAEPLSQFRREEEILLLARLRIARHQPEIALDLLAPWKQKARSQARKHSELQILALEALAYEATGTHLQAREVLLEVVTQASREGYQRLFLDEGKVMESLLKSLLPHVREQSLAFYVQTLLHAFDGTPARSDAVLAMRTSSPFESLTPQEQRVLRLLAEGASNQQIAHQLVISLATARKHVSNILSKLGTENRTQAVARAREYKLL</sequence>
<dbReference type="Pfam" id="PF25873">
    <property type="entry name" value="WHD_MalT"/>
    <property type="match status" value="1"/>
</dbReference>
<reference evidence="5" key="1">
    <citation type="submission" date="2020-10" db="EMBL/GenBank/DDBJ databases">
        <title>Taxonomic study of unclassified bacteria belonging to the class Ktedonobacteria.</title>
        <authorList>
            <person name="Yabe S."/>
            <person name="Wang C.M."/>
            <person name="Zheng Y."/>
            <person name="Sakai Y."/>
            <person name="Cavaletti L."/>
            <person name="Monciardini P."/>
            <person name="Donadio S."/>
        </authorList>
    </citation>
    <scope>NUCLEOTIDE SEQUENCE</scope>
    <source>
        <strain evidence="5">ID150040</strain>
    </source>
</reference>
<dbReference type="SMART" id="SM00421">
    <property type="entry name" value="HTH_LUXR"/>
    <property type="match status" value="1"/>
</dbReference>
<keyword evidence="6" id="KW-1185">Reference proteome</keyword>
<dbReference type="InterPro" id="IPR036388">
    <property type="entry name" value="WH-like_DNA-bd_sf"/>
</dbReference>
<feature type="domain" description="HTH luxR-type" evidence="4">
    <location>
        <begin position="836"/>
        <end position="901"/>
    </location>
</feature>
<name>A0A8J3ICM0_9CHLR</name>
<dbReference type="PRINTS" id="PR00038">
    <property type="entry name" value="HTHLUXR"/>
</dbReference>
<dbReference type="Pfam" id="PF17874">
    <property type="entry name" value="TPR_MalT"/>
    <property type="match status" value="1"/>
</dbReference>
<dbReference type="AlphaFoldDB" id="A0A8J3ICM0"/>
<keyword evidence="2" id="KW-0238">DNA-binding</keyword>
<dbReference type="SUPFAM" id="SSF48452">
    <property type="entry name" value="TPR-like"/>
    <property type="match status" value="1"/>
</dbReference>
<organism evidence="5 6">
    <name type="scientific">Reticulibacter mediterranei</name>
    <dbReference type="NCBI Taxonomy" id="2778369"/>
    <lineage>
        <taxon>Bacteria</taxon>
        <taxon>Bacillati</taxon>
        <taxon>Chloroflexota</taxon>
        <taxon>Ktedonobacteria</taxon>
        <taxon>Ktedonobacterales</taxon>
        <taxon>Reticulibacteraceae</taxon>
        <taxon>Reticulibacter</taxon>
    </lineage>
</organism>
<dbReference type="EMBL" id="BNJK01000001">
    <property type="protein sequence ID" value="GHO89983.1"/>
    <property type="molecule type" value="Genomic_DNA"/>
</dbReference>
<dbReference type="CDD" id="cd06170">
    <property type="entry name" value="LuxR_C_like"/>
    <property type="match status" value="1"/>
</dbReference>
<dbReference type="Gene3D" id="1.10.10.10">
    <property type="entry name" value="Winged helix-like DNA-binding domain superfamily/Winged helix DNA-binding domain"/>
    <property type="match status" value="1"/>
</dbReference>
<dbReference type="InterPro" id="IPR019734">
    <property type="entry name" value="TPR_rpt"/>
</dbReference>
<dbReference type="SMART" id="SM00028">
    <property type="entry name" value="TPR"/>
    <property type="match status" value="4"/>
</dbReference>
<dbReference type="Gene3D" id="3.40.50.300">
    <property type="entry name" value="P-loop containing nucleotide triphosphate hydrolases"/>
    <property type="match status" value="1"/>
</dbReference>
<dbReference type="Proteomes" id="UP000597444">
    <property type="component" value="Unassembled WGS sequence"/>
</dbReference>
<gene>
    <name evidence="5" type="primary">malT_1</name>
    <name evidence="5" type="ORF">KSF_000310</name>
</gene>
<evidence type="ECO:0000256" key="1">
    <source>
        <dbReference type="ARBA" id="ARBA00023015"/>
    </source>
</evidence>
<dbReference type="PANTHER" id="PTHR44688:SF16">
    <property type="entry name" value="DNA-BINDING TRANSCRIPTIONAL ACTIVATOR DEVR_DOSR"/>
    <property type="match status" value="1"/>
</dbReference>
<keyword evidence="3" id="KW-0804">Transcription</keyword>
<protein>
    <submittedName>
        <fullName evidence="5">Helix-turn-helix transcriptional regulator</fullName>
    </submittedName>
</protein>
<accession>A0A8J3ICM0</accession>
<keyword evidence="1" id="KW-0805">Transcription regulation</keyword>
<evidence type="ECO:0000256" key="2">
    <source>
        <dbReference type="ARBA" id="ARBA00023125"/>
    </source>
</evidence>
<dbReference type="InterPro" id="IPR041617">
    <property type="entry name" value="TPR_MalT"/>
</dbReference>
<evidence type="ECO:0000313" key="5">
    <source>
        <dbReference type="EMBL" id="GHO89983.1"/>
    </source>
</evidence>
<comment type="caution">
    <text evidence="5">The sequence shown here is derived from an EMBL/GenBank/DDBJ whole genome shotgun (WGS) entry which is preliminary data.</text>
</comment>
<evidence type="ECO:0000259" key="4">
    <source>
        <dbReference type="PROSITE" id="PS50043"/>
    </source>
</evidence>
<dbReference type="InterPro" id="IPR059106">
    <property type="entry name" value="WHD_MalT"/>
</dbReference>
<evidence type="ECO:0000256" key="3">
    <source>
        <dbReference type="ARBA" id="ARBA00023163"/>
    </source>
</evidence>
<dbReference type="Pfam" id="PF00196">
    <property type="entry name" value="GerE"/>
    <property type="match status" value="1"/>
</dbReference>
<dbReference type="InterPro" id="IPR011990">
    <property type="entry name" value="TPR-like_helical_dom_sf"/>
</dbReference>
<dbReference type="RefSeq" id="WP_220200996.1">
    <property type="nucleotide sequence ID" value="NZ_BNJK01000001.1"/>
</dbReference>
<dbReference type="InterPro" id="IPR016032">
    <property type="entry name" value="Sig_transdc_resp-reg_C-effctor"/>
</dbReference>
<evidence type="ECO:0000313" key="6">
    <source>
        <dbReference type="Proteomes" id="UP000597444"/>
    </source>
</evidence>
<proteinExistence type="predicted"/>
<dbReference type="GO" id="GO:0006355">
    <property type="term" value="P:regulation of DNA-templated transcription"/>
    <property type="evidence" value="ECO:0007669"/>
    <property type="project" value="InterPro"/>
</dbReference>
<dbReference type="SUPFAM" id="SSF52540">
    <property type="entry name" value="P-loop containing nucleoside triphosphate hydrolases"/>
    <property type="match status" value="1"/>
</dbReference>